<dbReference type="RefSeq" id="XP_049313747.1">
    <property type="nucleotide sequence ID" value="XM_049457790.1"/>
</dbReference>
<name>A0ABM3JWZ5_BACDO</name>
<feature type="signal peptide" evidence="1">
    <location>
        <begin position="1"/>
        <end position="22"/>
    </location>
</feature>
<dbReference type="PANTHER" id="PTHR22933:SF43">
    <property type="entry name" value="LP10131P"/>
    <property type="match status" value="1"/>
</dbReference>
<dbReference type="SMART" id="SM00494">
    <property type="entry name" value="ChtBD2"/>
    <property type="match status" value="1"/>
</dbReference>
<dbReference type="InterPro" id="IPR002557">
    <property type="entry name" value="Chitin-bd_dom"/>
</dbReference>
<sequence>MCFSQKNFYVLFLTAVLTVTAAVDRNPKKRQIYREQVLPHAGGKIPDTAFETDRLFLNRLQSNGISVPDGVVTEQRNPQVYQYHDKSPRVLFQIALSSDGRYTPVEGKYHHQNAPAIETTYLYPQIHGHLTDVTPAKSAYPTYRQLQLHNSQLNQVKLQPKKKTQYLDITPSLHKGHGNAYRTQTYQNFNIINAPIVPASGAAAATATVSSGSANKFDYLVPNVDSSAHLFNDFDELFNHFNLHEDSAAVYSGEMNGQRVTLCCSLLLACAYLAASIAVEVQTFGHLYHPPTEERRREEKQDLSKIPGVPGVDYPIYHKVPPTNFHCANVPAVPGMYANVETGCQAYHVCHDGREGHQGAEFLCTNGTIFNQKEFACDWWYNVKCEEAVNYYHLNSDPEHNPYFQKKKEPEVEQNEHEGFYIHA</sequence>
<keyword evidence="1" id="KW-0732">Signal</keyword>
<accession>A0ABM3JWZ5</accession>
<feature type="chain" id="PRO_5046258405" evidence="1">
    <location>
        <begin position="23"/>
        <end position="424"/>
    </location>
</feature>
<dbReference type="SUPFAM" id="SSF57625">
    <property type="entry name" value="Invertebrate chitin-binding proteins"/>
    <property type="match status" value="1"/>
</dbReference>
<dbReference type="PROSITE" id="PS50940">
    <property type="entry name" value="CHIT_BIND_II"/>
    <property type="match status" value="1"/>
</dbReference>
<dbReference type="Gene3D" id="2.170.140.10">
    <property type="entry name" value="Chitin binding domain"/>
    <property type="match status" value="1"/>
</dbReference>
<evidence type="ECO:0000256" key="1">
    <source>
        <dbReference type="SAM" id="SignalP"/>
    </source>
</evidence>
<dbReference type="Proteomes" id="UP001652620">
    <property type="component" value="Chromosome 5"/>
</dbReference>
<dbReference type="Pfam" id="PF01607">
    <property type="entry name" value="CBM_14"/>
    <property type="match status" value="1"/>
</dbReference>
<protein>
    <submittedName>
        <fullName evidence="4">Uncharacterized protein LOC105230120</fullName>
    </submittedName>
</protein>
<gene>
    <name evidence="4" type="primary">LOC105230120</name>
</gene>
<dbReference type="PANTHER" id="PTHR22933">
    <property type="entry name" value="FI18007P1-RELATED"/>
    <property type="match status" value="1"/>
</dbReference>
<proteinExistence type="predicted"/>
<dbReference type="GeneID" id="105230120"/>
<reference evidence="4" key="1">
    <citation type="submission" date="2025-08" db="UniProtKB">
        <authorList>
            <consortium name="RefSeq"/>
        </authorList>
    </citation>
    <scope>IDENTIFICATION</scope>
    <source>
        <tissue evidence="4">Adult</tissue>
    </source>
</reference>
<evidence type="ECO:0000259" key="2">
    <source>
        <dbReference type="PROSITE" id="PS50940"/>
    </source>
</evidence>
<dbReference type="InterPro" id="IPR036508">
    <property type="entry name" value="Chitin-bd_dom_sf"/>
</dbReference>
<evidence type="ECO:0000313" key="4">
    <source>
        <dbReference type="RefSeq" id="XP_049313747.1"/>
    </source>
</evidence>
<evidence type="ECO:0000313" key="3">
    <source>
        <dbReference type="Proteomes" id="UP001652620"/>
    </source>
</evidence>
<feature type="domain" description="Chitin-binding type-2" evidence="2">
    <location>
        <begin position="324"/>
        <end position="387"/>
    </location>
</feature>
<keyword evidence="3" id="KW-1185">Reference proteome</keyword>
<dbReference type="InterPro" id="IPR052976">
    <property type="entry name" value="Scoloptoxin-like"/>
</dbReference>
<organism evidence="3 4">
    <name type="scientific">Bactrocera dorsalis</name>
    <name type="common">Oriental fruit fly</name>
    <name type="synonym">Dacus dorsalis</name>
    <dbReference type="NCBI Taxonomy" id="27457"/>
    <lineage>
        <taxon>Eukaryota</taxon>
        <taxon>Metazoa</taxon>
        <taxon>Ecdysozoa</taxon>
        <taxon>Arthropoda</taxon>
        <taxon>Hexapoda</taxon>
        <taxon>Insecta</taxon>
        <taxon>Pterygota</taxon>
        <taxon>Neoptera</taxon>
        <taxon>Endopterygota</taxon>
        <taxon>Diptera</taxon>
        <taxon>Brachycera</taxon>
        <taxon>Muscomorpha</taxon>
        <taxon>Tephritoidea</taxon>
        <taxon>Tephritidae</taxon>
        <taxon>Bactrocera</taxon>
        <taxon>Bactrocera</taxon>
    </lineage>
</organism>